<dbReference type="SUPFAM" id="SSF52540">
    <property type="entry name" value="P-loop containing nucleoside triphosphate hydrolases"/>
    <property type="match status" value="1"/>
</dbReference>
<dbReference type="InterPro" id="IPR049945">
    <property type="entry name" value="AAA_22"/>
</dbReference>
<sequence length="484" mass="54330">MMHHSRMLELESQTELLERLQLLTQFSSNFINVTGVSGAGKSWIAQRYLEAWVQDKNQSLLMCHPNQSDGQHRSTILNQLIPGVSFDANLPLYESFSYQMAEESCDMVIVVDDAHLLSDSLLSELWRLVLQSQITPYWTITVVLFSRQNSLEAKVSRLAQGQDLKPVELEIETLTTDDADRFFEHLVVRFVEDDMEKRVRSAYKKVALRPGDIMALGEQKVEKKIIIRSIVGSPFKIAILVLILLLFIAGGYWWMMGNSMPKQNESIIPAVEQTVIPTLTDIPSEQAKLSEQESVLAIETAEDDSDALPPEVLDDASSVGQSDDDKHKRLVITSDVVDALLDNKSAPSKLNDSALPAQDSSSVDPSNENSTSAEPEGISPPVVAFSFARDTLKSFSPHSYTLQLAAVSSPEEVQLFLDKHQLSRKIYVYPTVRNDTEWFIITFDNFPTIQSARDAVSALPEKLQQLDPWAKSLNQVHREIDRVK</sequence>
<dbReference type="PROSITE" id="PS51724">
    <property type="entry name" value="SPOR"/>
    <property type="match status" value="1"/>
</dbReference>
<gene>
    <name evidence="4" type="ORF">DZ860_07845</name>
</gene>
<dbReference type="OrthoDB" id="6189127at2"/>
<dbReference type="InterPro" id="IPR036680">
    <property type="entry name" value="SPOR-like_sf"/>
</dbReference>
<proteinExistence type="predicted"/>
<dbReference type="GO" id="GO:0016887">
    <property type="term" value="F:ATP hydrolysis activity"/>
    <property type="evidence" value="ECO:0007669"/>
    <property type="project" value="InterPro"/>
</dbReference>
<feature type="region of interest" description="Disordered" evidence="1">
    <location>
        <begin position="301"/>
        <end position="325"/>
    </location>
</feature>
<dbReference type="InterPro" id="IPR027417">
    <property type="entry name" value="P-loop_NTPase"/>
</dbReference>
<keyword evidence="4" id="KW-0131">Cell cycle</keyword>
<reference evidence="4 5" key="1">
    <citation type="submission" date="2018-08" db="EMBL/GenBank/DDBJ databases">
        <title>Vibrio isolated from the Eastern China Marginal Seas.</title>
        <authorList>
            <person name="Li Y."/>
        </authorList>
    </citation>
    <scope>NUCLEOTIDE SEQUENCE [LARGE SCALE GENOMIC DNA]</scope>
    <source>
        <strain evidence="4 5">BEI233</strain>
    </source>
</reference>
<dbReference type="GO" id="GO:0042834">
    <property type="term" value="F:peptidoglycan binding"/>
    <property type="evidence" value="ECO:0007669"/>
    <property type="project" value="InterPro"/>
</dbReference>
<dbReference type="Pfam" id="PF05036">
    <property type="entry name" value="SPOR"/>
    <property type="match status" value="1"/>
</dbReference>
<keyword evidence="2" id="KW-1133">Transmembrane helix</keyword>
<keyword evidence="2" id="KW-0812">Transmembrane</keyword>
<dbReference type="GO" id="GO:0051301">
    <property type="term" value="P:cell division"/>
    <property type="evidence" value="ECO:0007669"/>
    <property type="project" value="UniProtKB-KW"/>
</dbReference>
<dbReference type="InterPro" id="IPR007730">
    <property type="entry name" value="SPOR-like_dom"/>
</dbReference>
<evidence type="ECO:0000313" key="4">
    <source>
        <dbReference type="EMBL" id="RJX72315.1"/>
    </source>
</evidence>
<accession>A0A3A6QIF1</accession>
<dbReference type="Pfam" id="PF13401">
    <property type="entry name" value="AAA_22"/>
    <property type="match status" value="1"/>
</dbReference>
<keyword evidence="2" id="KW-0472">Membrane</keyword>
<organism evidence="4 5">
    <name type="scientific">Vibrio sinensis</name>
    <dbReference type="NCBI Taxonomy" id="2302434"/>
    <lineage>
        <taxon>Bacteria</taxon>
        <taxon>Pseudomonadati</taxon>
        <taxon>Pseudomonadota</taxon>
        <taxon>Gammaproteobacteria</taxon>
        <taxon>Vibrionales</taxon>
        <taxon>Vibrionaceae</taxon>
        <taxon>Vibrio</taxon>
    </lineage>
</organism>
<evidence type="ECO:0000256" key="1">
    <source>
        <dbReference type="SAM" id="MobiDB-lite"/>
    </source>
</evidence>
<dbReference type="AlphaFoldDB" id="A0A3A6QIF1"/>
<keyword evidence="4" id="KW-0132">Cell division</keyword>
<dbReference type="PANTHER" id="PTHR35894:SF7">
    <property type="entry name" value="GENERAL SECRETION PATHWAY PROTEIN A-RELATED"/>
    <property type="match status" value="1"/>
</dbReference>
<protein>
    <submittedName>
        <fullName evidence="4">Cell division protein DamX</fullName>
    </submittedName>
</protein>
<dbReference type="Gene3D" id="3.30.70.1070">
    <property type="entry name" value="Sporulation related repeat"/>
    <property type="match status" value="1"/>
</dbReference>
<comment type="caution">
    <text evidence="4">The sequence shown here is derived from an EMBL/GenBank/DDBJ whole genome shotgun (WGS) entry which is preliminary data.</text>
</comment>
<dbReference type="Gene3D" id="3.40.50.300">
    <property type="entry name" value="P-loop containing nucleotide triphosphate hydrolases"/>
    <property type="match status" value="1"/>
</dbReference>
<feature type="domain" description="SPOR" evidence="3">
    <location>
        <begin position="394"/>
        <end position="472"/>
    </location>
</feature>
<dbReference type="Proteomes" id="UP000273252">
    <property type="component" value="Unassembled WGS sequence"/>
</dbReference>
<evidence type="ECO:0000259" key="3">
    <source>
        <dbReference type="PROSITE" id="PS51724"/>
    </source>
</evidence>
<feature type="region of interest" description="Disordered" evidence="1">
    <location>
        <begin position="348"/>
        <end position="379"/>
    </location>
</feature>
<dbReference type="EMBL" id="QVMU01000005">
    <property type="protein sequence ID" value="RJX72315.1"/>
    <property type="molecule type" value="Genomic_DNA"/>
</dbReference>
<dbReference type="PANTHER" id="PTHR35894">
    <property type="entry name" value="GENERAL SECRETION PATHWAY PROTEIN A-RELATED"/>
    <property type="match status" value="1"/>
</dbReference>
<feature type="transmembrane region" description="Helical" evidence="2">
    <location>
        <begin position="237"/>
        <end position="255"/>
    </location>
</feature>
<keyword evidence="5" id="KW-1185">Reference proteome</keyword>
<evidence type="ECO:0000313" key="5">
    <source>
        <dbReference type="Proteomes" id="UP000273252"/>
    </source>
</evidence>
<name>A0A3A6QIF1_9VIBR</name>
<feature type="compositionally biased region" description="Polar residues" evidence="1">
    <location>
        <begin position="358"/>
        <end position="373"/>
    </location>
</feature>
<dbReference type="InterPro" id="IPR052026">
    <property type="entry name" value="ExeA_AAA_ATPase_DNA-bind"/>
</dbReference>
<evidence type="ECO:0000256" key="2">
    <source>
        <dbReference type="SAM" id="Phobius"/>
    </source>
</evidence>